<reference evidence="2" key="1">
    <citation type="journal article" date="2014" name="Proc. Natl. Acad. Sci. U.S.A.">
        <title>Extensive sampling of basidiomycete genomes demonstrates inadequacy of the white-rot/brown-rot paradigm for wood decay fungi.</title>
        <authorList>
            <person name="Riley R."/>
            <person name="Salamov A.A."/>
            <person name="Brown D.W."/>
            <person name="Nagy L.G."/>
            <person name="Floudas D."/>
            <person name="Held B.W."/>
            <person name="Levasseur A."/>
            <person name="Lombard V."/>
            <person name="Morin E."/>
            <person name="Otillar R."/>
            <person name="Lindquist E.A."/>
            <person name="Sun H."/>
            <person name="LaButti K.M."/>
            <person name="Schmutz J."/>
            <person name="Jabbour D."/>
            <person name="Luo H."/>
            <person name="Baker S.E."/>
            <person name="Pisabarro A.G."/>
            <person name="Walton J.D."/>
            <person name="Blanchette R.A."/>
            <person name="Henrissat B."/>
            <person name="Martin F."/>
            <person name="Cullen D."/>
            <person name="Hibbett D.S."/>
            <person name="Grigoriev I.V."/>
        </authorList>
    </citation>
    <scope>NUCLEOTIDE SEQUENCE [LARGE SCALE GENOMIC DNA]</scope>
    <source>
        <strain evidence="2">FD-172 SS1</strain>
    </source>
</reference>
<dbReference type="InParanoid" id="A0A067MCU7"/>
<evidence type="ECO:0000313" key="1">
    <source>
        <dbReference type="EMBL" id="KDQ12535.1"/>
    </source>
</evidence>
<accession>A0A067MCU7</accession>
<dbReference type="HOGENOM" id="CLU_946617_0_0_1"/>
<dbReference type="STRING" id="930990.A0A067MCU7"/>
<dbReference type="AlphaFoldDB" id="A0A067MCU7"/>
<organism evidence="1 2">
    <name type="scientific">Botryobasidium botryosum (strain FD-172 SS1)</name>
    <dbReference type="NCBI Taxonomy" id="930990"/>
    <lineage>
        <taxon>Eukaryota</taxon>
        <taxon>Fungi</taxon>
        <taxon>Dikarya</taxon>
        <taxon>Basidiomycota</taxon>
        <taxon>Agaricomycotina</taxon>
        <taxon>Agaricomycetes</taxon>
        <taxon>Cantharellales</taxon>
        <taxon>Botryobasidiaceae</taxon>
        <taxon>Botryobasidium</taxon>
    </lineage>
</organism>
<proteinExistence type="predicted"/>
<dbReference type="EMBL" id="KL198050">
    <property type="protein sequence ID" value="KDQ12535.1"/>
    <property type="molecule type" value="Genomic_DNA"/>
</dbReference>
<keyword evidence="2" id="KW-1185">Reference proteome</keyword>
<evidence type="ECO:0000313" key="2">
    <source>
        <dbReference type="Proteomes" id="UP000027195"/>
    </source>
</evidence>
<name>A0A067MCU7_BOTB1</name>
<protein>
    <submittedName>
        <fullName evidence="1">Uncharacterized protein</fullName>
    </submittedName>
</protein>
<dbReference type="Proteomes" id="UP000027195">
    <property type="component" value="Unassembled WGS sequence"/>
</dbReference>
<gene>
    <name evidence="1" type="ORF">BOTBODRAFT_189241</name>
</gene>
<sequence length="280" mass="30499">MLPSLPCSFSTWRHEAQPAQILRARLTQAPVFTRAELLNRPLNPEDNTLHQEYHLALVQADALARHPLDLGPTDRTHCVASFIHLSRIEEGFQEWARQDAQAQQLAPNSCTLSVRALAALMSRGRPIRVGYAAAPQLSSARCAQLEAAGYTIVSPQLPVQSAGLVGEGSFNREQGIAESLQCRILRSASEILGDPDLNTELSTTFVVAIGDGGPSQFNPDGFMGTIRAATLYGARVEIWGWEGQMTEHPDFAGIAQDPMVQLSHLDPFGAQLLKCRAPQL</sequence>